<feature type="region of interest" description="Disordered" evidence="1">
    <location>
        <begin position="24"/>
        <end position="62"/>
    </location>
</feature>
<reference evidence="3" key="1">
    <citation type="submission" date="2016-06" db="EMBL/GenBank/DDBJ databases">
        <authorList>
            <person name="Varghese N."/>
            <person name="Submissions Spin"/>
        </authorList>
    </citation>
    <scope>NUCLEOTIDE SEQUENCE [LARGE SCALE GENOMIC DNA]</scope>
    <source>
        <strain evidence="3">DSM 44815</strain>
    </source>
</reference>
<feature type="compositionally biased region" description="Low complexity" evidence="1">
    <location>
        <begin position="31"/>
        <end position="49"/>
    </location>
</feature>
<organism evidence="2 3">
    <name type="scientific">Micromonospora auratinigra</name>
    <dbReference type="NCBI Taxonomy" id="261654"/>
    <lineage>
        <taxon>Bacteria</taxon>
        <taxon>Bacillati</taxon>
        <taxon>Actinomycetota</taxon>
        <taxon>Actinomycetes</taxon>
        <taxon>Micromonosporales</taxon>
        <taxon>Micromonosporaceae</taxon>
        <taxon>Micromonospora</taxon>
    </lineage>
</organism>
<name>A0A1A9A531_9ACTN</name>
<keyword evidence="3" id="KW-1185">Reference proteome</keyword>
<evidence type="ECO:0000256" key="1">
    <source>
        <dbReference type="SAM" id="MobiDB-lite"/>
    </source>
</evidence>
<dbReference type="PATRIC" id="fig|261654.4.peg.5188"/>
<dbReference type="OrthoDB" id="3398919at2"/>
<dbReference type="AlphaFoldDB" id="A0A1A9A531"/>
<sequence>MSGSTAIRAAALVTMTALLGACQSDGDDRAAAPGGSPSSAPTAAPSTEAAPPPTAAPSPVTAANTAEVCATVDKLIISKSREISADATEATRKQLTPEEVNAQVKTDLADLADDVRGQAAKAEDPEIKKLVGDTAKQIDAGAKSATPVKWLSSTFVTIPAKLSADCRV</sequence>
<accession>A0A1A9A531</accession>
<evidence type="ECO:0000313" key="3">
    <source>
        <dbReference type="Proteomes" id="UP000199385"/>
    </source>
</evidence>
<dbReference type="EMBL" id="LT594323">
    <property type="protein sequence ID" value="SBT51313.1"/>
    <property type="molecule type" value="Genomic_DNA"/>
</dbReference>
<gene>
    <name evidence="2" type="ORF">GA0070611_5121</name>
</gene>
<protein>
    <submittedName>
        <fullName evidence="2">Uncharacterized protein</fullName>
    </submittedName>
</protein>
<dbReference type="Proteomes" id="UP000199385">
    <property type="component" value="Chromosome I"/>
</dbReference>
<evidence type="ECO:0000313" key="2">
    <source>
        <dbReference type="EMBL" id="SBT51313.1"/>
    </source>
</evidence>
<proteinExistence type="predicted"/>
<dbReference type="RefSeq" id="WP_091669389.1">
    <property type="nucleotide sequence ID" value="NZ_LT594323.1"/>
</dbReference>